<evidence type="ECO:0000313" key="2">
    <source>
        <dbReference type="EMBL" id="KAK6471032.1"/>
    </source>
</evidence>
<sequence>SLSVSTVSGASGILSVSESFGSFGRYYKSIFPARDAKSNSIGRPKFSNPKNYSLIPQGGSDRKSRHQEVGEWSLEECRHSIMELAKEMNRVLKISAIPTPVSSEDTCSLEECRGFIMKWAGDLDKLVQTPKQSQSAGQVEQRKWAELRNKEDLPGPEGEELSEGAGQNQGEELSQKKEQRLKDGHDIIMKWARELKTVPENSVSAGEAVEQGLAELVKEWKQGKLSNILPIMEFIMWALIKEKADKGIVTRMWFSRMLKSQNIGAGRCIPDSAMFSPLSFLPILLSSLSLSYTLPLFSTDSSSLLFSLISSPSFSVLLSSLSLSSPASPLPLSLHLSPSLPLLHLSPSLTSPLSSPASPLPLSLHLSPLFPASPLPSLHLSLFPCLSSPLSLFTSLLKMLM</sequence>
<feature type="non-terminal residue" evidence="2">
    <location>
        <position position="1"/>
    </location>
</feature>
<name>A0ABR0YEG9_HUSHU</name>
<gene>
    <name evidence="2" type="ORF">HHUSO_G29946</name>
</gene>
<feature type="region of interest" description="Disordered" evidence="1">
    <location>
        <begin position="45"/>
        <end position="67"/>
    </location>
</feature>
<comment type="caution">
    <text evidence="2">The sequence shown here is derived from an EMBL/GenBank/DDBJ whole genome shotgun (WGS) entry which is preliminary data.</text>
</comment>
<accession>A0ABR0YEG9</accession>
<dbReference type="EMBL" id="JAHFZB010000033">
    <property type="protein sequence ID" value="KAK6471032.1"/>
    <property type="molecule type" value="Genomic_DNA"/>
</dbReference>
<evidence type="ECO:0000256" key="1">
    <source>
        <dbReference type="SAM" id="MobiDB-lite"/>
    </source>
</evidence>
<keyword evidence="3" id="KW-1185">Reference proteome</keyword>
<reference evidence="2 3" key="1">
    <citation type="submission" date="2021-05" db="EMBL/GenBank/DDBJ databases">
        <authorList>
            <person name="Zahm M."/>
            <person name="Klopp C."/>
            <person name="Cabau C."/>
            <person name="Kuhl H."/>
            <person name="Suciu R."/>
            <person name="Ciorpac M."/>
            <person name="Holostenco D."/>
            <person name="Gessner J."/>
            <person name="Wuertz S."/>
            <person name="Hohne C."/>
            <person name="Stock M."/>
            <person name="Gislard M."/>
            <person name="Lluch J."/>
            <person name="Milhes M."/>
            <person name="Lampietro C."/>
            <person name="Lopez Roques C."/>
            <person name="Donnadieu C."/>
            <person name="Du K."/>
            <person name="Schartl M."/>
            <person name="Guiguen Y."/>
        </authorList>
    </citation>
    <scope>NUCLEOTIDE SEQUENCE [LARGE SCALE GENOMIC DNA]</scope>
    <source>
        <strain evidence="2">Hh-F2</strain>
        <tissue evidence="2">Blood</tissue>
    </source>
</reference>
<protein>
    <submittedName>
        <fullName evidence="2">Uncharacterized protein</fullName>
    </submittedName>
</protein>
<evidence type="ECO:0000313" key="3">
    <source>
        <dbReference type="Proteomes" id="UP001369086"/>
    </source>
</evidence>
<dbReference type="Proteomes" id="UP001369086">
    <property type="component" value="Unassembled WGS sequence"/>
</dbReference>
<feature type="region of interest" description="Disordered" evidence="1">
    <location>
        <begin position="150"/>
        <end position="179"/>
    </location>
</feature>
<proteinExistence type="predicted"/>
<organism evidence="2 3">
    <name type="scientific">Huso huso</name>
    <name type="common">Beluga</name>
    <name type="synonym">Acipenser huso</name>
    <dbReference type="NCBI Taxonomy" id="61971"/>
    <lineage>
        <taxon>Eukaryota</taxon>
        <taxon>Metazoa</taxon>
        <taxon>Chordata</taxon>
        <taxon>Craniata</taxon>
        <taxon>Vertebrata</taxon>
        <taxon>Euteleostomi</taxon>
        <taxon>Actinopterygii</taxon>
        <taxon>Chondrostei</taxon>
        <taxon>Acipenseriformes</taxon>
        <taxon>Acipenseridae</taxon>
        <taxon>Huso</taxon>
    </lineage>
</organism>